<dbReference type="PANTHER" id="PTHR12565">
    <property type="entry name" value="STEROL REGULATORY ELEMENT-BINDING PROTEIN"/>
    <property type="match status" value="1"/>
</dbReference>
<evidence type="ECO:0000313" key="9">
    <source>
        <dbReference type="Proteomes" id="UP000077202"/>
    </source>
</evidence>
<evidence type="ECO:0000256" key="5">
    <source>
        <dbReference type="SAM" id="MobiDB-lite"/>
    </source>
</evidence>
<dbReference type="InterPro" id="IPR024097">
    <property type="entry name" value="bHLH_ZIP_TF"/>
</dbReference>
<feature type="region of interest" description="Disordered" evidence="5">
    <location>
        <begin position="282"/>
        <end position="528"/>
    </location>
</feature>
<dbReference type="SMART" id="SM00353">
    <property type="entry name" value="HLH"/>
    <property type="match status" value="1"/>
</dbReference>
<evidence type="ECO:0000313" key="10">
    <source>
        <dbReference type="Proteomes" id="UP001162541"/>
    </source>
</evidence>
<dbReference type="Pfam" id="PF00010">
    <property type="entry name" value="HLH"/>
    <property type="match status" value="1"/>
</dbReference>
<reference evidence="8 9" key="1">
    <citation type="submission" date="2016-03" db="EMBL/GenBank/DDBJ databases">
        <title>Mechanisms controlling the formation of the plant cell surface in tip-growing cells are functionally conserved among land plants.</title>
        <authorList>
            <person name="Honkanen S."/>
            <person name="Jones V.A."/>
            <person name="Morieri G."/>
            <person name="Champion C."/>
            <person name="Hetherington A.J."/>
            <person name="Kelly S."/>
            <person name="Saint-Marcoux D."/>
            <person name="Proust H."/>
            <person name="Prescott H."/>
            <person name="Dolan L."/>
        </authorList>
    </citation>
    <scope>NUCLEOTIDE SEQUENCE [LARGE SCALE GENOMIC DNA]</scope>
    <source>
        <strain evidence="9">cv. Tak-1 and cv. Tak-2</strain>
        <tissue evidence="8">Whole gametophyte</tissue>
    </source>
</reference>
<reference evidence="10" key="3">
    <citation type="journal article" date="2020" name="Curr. Biol.">
        <title>Chromatin organization in early land plants reveals an ancestral association between H3K27me3, transposons, and constitutive heterochromatin.</title>
        <authorList>
            <person name="Montgomery S.A."/>
            <person name="Tanizawa Y."/>
            <person name="Galik B."/>
            <person name="Wang N."/>
            <person name="Ito T."/>
            <person name="Mochizuki T."/>
            <person name="Akimcheva S."/>
            <person name="Bowman J.L."/>
            <person name="Cognat V."/>
            <person name="Marechal-Drouard L."/>
            <person name="Ekker H."/>
            <person name="Hong S.F."/>
            <person name="Kohchi T."/>
            <person name="Lin S.S."/>
            <person name="Liu L.D."/>
            <person name="Nakamura Y."/>
            <person name="Valeeva L.R."/>
            <person name="Shakirov E.V."/>
            <person name="Shippen D.E."/>
            <person name="Wei W.L."/>
            <person name="Yagura M."/>
            <person name="Yamaoka S."/>
            <person name="Yamato K.T."/>
            <person name="Liu C."/>
            <person name="Berger F."/>
        </authorList>
    </citation>
    <scope>NUCLEOTIDE SEQUENCE [LARGE SCALE GENOMIC DNA]</scope>
    <source>
        <strain evidence="10">Tak-1</strain>
    </source>
</reference>
<dbReference type="Proteomes" id="UP000077202">
    <property type="component" value="Unassembled WGS sequence"/>
</dbReference>
<keyword evidence="4" id="KW-0539">Nucleus</keyword>
<feature type="compositionally biased region" description="Basic and acidic residues" evidence="5">
    <location>
        <begin position="514"/>
        <end position="528"/>
    </location>
</feature>
<dbReference type="GO" id="GO:0005634">
    <property type="term" value="C:nucleus"/>
    <property type="evidence" value="ECO:0007669"/>
    <property type="project" value="UniProtKB-SubCell"/>
</dbReference>
<keyword evidence="2" id="KW-0805">Transcription regulation</keyword>
<evidence type="ECO:0000256" key="4">
    <source>
        <dbReference type="ARBA" id="ARBA00023242"/>
    </source>
</evidence>
<dbReference type="InterPro" id="IPR011598">
    <property type="entry name" value="bHLH_dom"/>
</dbReference>
<dbReference type="EMBL" id="LVLJ01003879">
    <property type="protein sequence ID" value="OAE19396.1"/>
    <property type="molecule type" value="Genomic_DNA"/>
</dbReference>
<accession>A0A176VHX5</accession>
<gene>
    <name evidence="8" type="ORF">AXG93_698s1250</name>
    <name evidence="7" type="ORF">Mp_6g18480</name>
</gene>
<keyword evidence="9" id="KW-1185">Reference proteome</keyword>
<evidence type="ECO:0000256" key="3">
    <source>
        <dbReference type="ARBA" id="ARBA00023163"/>
    </source>
</evidence>
<organism evidence="8 9">
    <name type="scientific">Marchantia polymorpha subsp. ruderalis</name>
    <dbReference type="NCBI Taxonomy" id="1480154"/>
    <lineage>
        <taxon>Eukaryota</taxon>
        <taxon>Viridiplantae</taxon>
        <taxon>Streptophyta</taxon>
        <taxon>Embryophyta</taxon>
        <taxon>Marchantiophyta</taxon>
        <taxon>Marchantiopsida</taxon>
        <taxon>Marchantiidae</taxon>
        <taxon>Marchantiales</taxon>
        <taxon>Marchantiaceae</taxon>
        <taxon>Marchantia</taxon>
    </lineage>
</organism>
<feature type="compositionally biased region" description="Polar residues" evidence="5">
    <location>
        <begin position="300"/>
        <end position="326"/>
    </location>
</feature>
<evidence type="ECO:0000259" key="6">
    <source>
        <dbReference type="PROSITE" id="PS50888"/>
    </source>
</evidence>
<dbReference type="CDD" id="cd18919">
    <property type="entry name" value="bHLH_AtBPE_like"/>
    <property type="match status" value="1"/>
</dbReference>
<dbReference type="FunFam" id="4.10.280.10:FF:000002">
    <property type="entry name" value="Basic helix-loop-helix transcription factor"/>
    <property type="match status" value="1"/>
</dbReference>
<dbReference type="GO" id="GO:0003700">
    <property type="term" value="F:DNA-binding transcription factor activity"/>
    <property type="evidence" value="ECO:0007669"/>
    <property type="project" value="TreeGrafter"/>
</dbReference>
<proteinExistence type="predicted"/>
<feature type="compositionally biased region" description="Basic and acidic residues" evidence="5">
    <location>
        <begin position="363"/>
        <end position="379"/>
    </location>
</feature>
<dbReference type="InterPro" id="IPR036638">
    <property type="entry name" value="HLH_DNA-bd_sf"/>
</dbReference>
<evidence type="ECO:0000256" key="1">
    <source>
        <dbReference type="ARBA" id="ARBA00004123"/>
    </source>
</evidence>
<dbReference type="SUPFAM" id="SSF47459">
    <property type="entry name" value="HLH, helix-loop-helix DNA-binding domain"/>
    <property type="match status" value="1"/>
</dbReference>
<protein>
    <recommendedName>
        <fullName evidence="6">BHLH domain-containing protein</fullName>
    </recommendedName>
</protein>
<dbReference type="AlphaFoldDB" id="A0A176VHX5"/>
<dbReference type="EMBL" id="AP019871">
    <property type="protein sequence ID" value="BBN15280.1"/>
    <property type="molecule type" value="Genomic_DNA"/>
</dbReference>
<dbReference type="PROSITE" id="PS50888">
    <property type="entry name" value="BHLH"/>
    <property type="match status" value="1"/>
</dbReference>
<dbReference type="Gene3D" id="4.10.280.10">
    <property type="entry name" value="Helix-loop-helix DNA-binding domain"/>
    <property type="match status" value="1"/>
</dbReference>
<dbReference type="GO" id="GO:0046983">
    <property type="term" value="F:protein dimerization activity"/>
    <property type="evidence" value="ECO:0007669"/>
    <property type="project" value="InterPro"/>
</dbReference>
<dbReference type="PANTHER" id="PTHR12565:SF184">
    <property type="entry name" value="BHLH TRANSCRIPTION FACTOR"/>
    <property type="match status" value="1"/>
</dbReference>
<evidence type="ECO:0000313" key="8">
    <source>
        <dbReference type="EMBL" id="OAE19396.1"/>
    </source>
</evidence>
<feature type="compositionally biased region" description="Basic and acidic residues" evidence="5">
    <location>
        <begin position="468"/>
        <end position="503"/>
    </location>
</feature>
<keyword evidence="3" id="KW-0804">Transcription</keyword>
<dbReference type="Proteomes" id="UP001162541">
    <property type="component" value="Chromosome 6"/>
</dbReference>
<evidence type="ECO:0000313" key="7">
    <source>
        <dbReference type="EMBL" id="BBN15280.1"/>
    </source>
</evidence>
<feature type="domain" description="BHLH" evidence="6">
    <location>
        <begin position="538"/>
        <end position="588"/>
    </location>
</feature>
<reference evidence="7" key="2">
    <citation type="journal article" date="2019" name="Curr. Biol.">
        <title>Chromatin organization in early land plants reveals an ancestral association between H3K27me3, transposons, and constitutive heterochromatin.</title>
        <authorList>
            <person name="Montgomery S.A."/>
            <person name="Tanizawa Y."/>
            <person name="Galik B."/>
            <person name="Wang N."/>
            <person name="Ito T."/>
            <person name="Mochizuki T."/>
            <person name="Akimcheva S."/>
            <person name="Bowman J."/>
            <person name="Cognat V."/>
            <person name="Drouard L."/>
            <person name="Ekker H."/>
            <person name="Houng S."/>
            <person name="Kohchi T."/>
            <person name="Lin S."/>
            <person name="Liu L.D."/>
            <person name="Nakamura Y."/>
            <person name="Valeeva L.R."/>
            <person name="Shakirov E.V."/>
            <person name="Shippen D.E."/>
            <person name="Wei W."/>
            <person name="Yagura M."/>
            <person name="Yamaoka S."/>
            <person name="Yamato K.T."/>
            <person name="Liu C."/>
            <person name="Berger F."/>
        </authorList>
    </citation>
    <scope>NUCLEOTIDE SEQUENCE [LARGE SCALE GENOMIC DNA]</scope>
    <source>
        <strain evidence="7">Tak-1</strain>
    </source>
</reference>
<feature type="compositionally biased region" description="Low complexity" evidence="5">
    <location>
        <begin position="504"/>
        <end position="513"/>
    </location>
</feature>
<name>A0A176VHX5_MARPO</name>
<sequence length="730" mass="76496">MASMGQADHLPTPCHLNGISRLNCSPPTGALNSTPISSFSNALAANDYREKYTMEMHSGYGRFFRNGSSGYGNQPSEMAQVWQLAGPAAEMHALAQQENSMRAAAAANGMVANECGSDAASRGSPGLLPTSSSELYGSTVVSGDWDQFVDSSVRYQSVLSSSSSPLSHNSPHAGGSRAANEGAMIRELIGRLGGNGNGVASLGGSPLVASPQRSGTGMDKALKLATGWGSGDAANSMGLTVDPSKGALALPGVGLAASHCLAHFASDPGFAERAARFSSFSNGNYSQPFPTSDGGKARSRQGSAQSSDATNNRQLPKTSSCPSMSDTAAGAKSPKDDPASSDIDDPAPEPGAGAAGAGADMEQYARDGDVGVKAGDKNLCRTASSVAAGDDDERMQAASPVDEANDADEATTVAQDMSSVGDAPGETCPSGVTHVTTATENLVKKRKSTPDEKSKDATSVTVSSPGVRETKTSDSDDVKAKRFKRGDASKDKDDVKPKVERSSSETSGETSPRSTKDHSKPQEPPKPDYIHVRARRGQATDSHSLAERVRREKISERMKFLQDLVPGCSKVTGKAVMLDEIINYVQSLQHQVQFLSMKLAAVNPRLDFNIENLLAKEVSRSQGMIMGPETSYPQLHPPHQPQLQHGVPCGLEYPVQSLGNPSQVALRRSISAPIPAVIPREDGFADGVPTGVWDDGELQSIVMGFGQLRSLSSQALLHGHLPPGHMKVEL</sequence>
<evidence type="ECO:0000256" key="2">
    <source>
        <dbReference type="ARBA" id="ARBA00023015"/>
    </source>
</evidence>
<comment type="subcellular location">
    <subcellularLocation>
        <location evidence="1">Nucleus</location>
    </subcellularLocation>
</comment>